<dbReference type="EMBL" id="JAAOYO010000001">
    <property type="protein sequence ID" value="NII39424.1"/>
    <property type="molecule type" value="Genomic_DNA"/>
</dbReference>
<evidence type="ECO:0000313" key="3">
    <source>
        <dbReference type="Proteomes" id="UP001318300"/>
    </source>
</evidence>
<organism evidence="2 3">
    <name type="scientific">Curtobacterium salicis</name>
    <dbReference type="NCBI Taxonomy" id="1779862"/>
    <lineage>
        <taxon>Bacteria</taxon>
        <taxon>Bacillati</taxon>
        <taxon>Actinomycetota</taxon>
        <taxon>Actinomycetes</taxon>
        <taxon>Micrococcales</taxon>
        <taxon>Microbacteriaceae</taxon>
        <taxon>Curtobacterium</taxon>
    </lineage>
</organism>
<keyword evidence="1" id="KW-1133">Transmembrane helix</keyword>
<protein>
    <submittedName>
        <fullName evidence="2">Membrane-bound ClpP family serine protease</fullName>
    </submittedName>
</protein>
<evidence type="ECO:0000313" key="2">
    <source>
        <dbReference type="EMBL" id="NII39424.1"/>
    </source>
</evidence>
<dbReference type="RefSeq" id="WP_166778656.1">
    <property type="nucleotide sequence ID" value="NZ_JAAOYO010000001.1"/>
</dbReference>
<keyword evidence="2" id="KW-0645">Protease</keyword>
<keyword evidence="3" id="KW-1185">Reference proteome</keyword>
<reference evidence="2 3" key="1">
    <citation type="submission" date="2020-03" db="EMBL/GenBank/DDBJ databases">
        <title>Above-ground endophytic microbial communities from plants in different locations in the United States.</title>
        <authorList>
            <person name="Frank C."/>
        </authorList>
    </citation>
    <scope>NUCLEOTIDE SEQUENCE [LARGE SCALE GENOMIC DNA]</scope>
    <source>
        <strain evidence="2 3">WW7</strain>
    </source>
</reference>
<proteinExistence type="predicted"/>
<dbReference type="Proteomes" id="UP001318300">
    <property type="component" value="Unassembled WGS sequence"/>
</dbReference>
<comment type="caution">
    <text evidence="2">The sequence shown here is derived from an EMBL/GenBank/DDBJ whole genome shotgun (WGS) entry which is preliminary data.</text>
</comment>
<gene>
    <name evidence="2" type="ORF">E9228_000043</name>
</gene>
<keyword evidence="2" id="KW-0378">Hydrolase</keyword>
<keyword evidence="1" id="KW-0812">Transmembrane</keyword>
<feature type="transmembrane region" description="Helical" evidence="1">
    <location>
        <begin position="29"/>
        <end position="45"/>
    </location>
</feature>
<sequence length="55" mass="5716">MPALLIIAIIVGVVLLVTGIVSAALKVLLFIGLVLIVLAVIGWILRRVRGGGSRV</sequence>
<name>A0ABX0T6D2_9MICO</name>
<dbReference type="GO" id="GO:0006508">
    <property type="term" value="P:proteolysis"/>
    <property type="evidence" value="ECO:0007669"/>
    <property type="project" value="UniProtKB-KW"/>
</dbReference>
<evidence type="ECO:0000256" key="1">
    <source>
        <dbReference type="SAM" id="Phobius"/>
    </source>
</evidence>
<keyword evidence="1" id="KW-0472">Membrane</keyword>
<accession>A0ABX0T6D2</accession>
<dbReference type="GO" id="GO:0008233">
    <property type="term" value="F:peptidase activity"/>
    <property type="evidence" value="ECO:0007669"/>
    <property type="project" value="UniProtKB-KW"/>
</dbReference>